<evidence type="ECO:0000313" key="1">
    <source>
        <dbReference type="EMBL" id="QHT89015.1"/>
    </source>
</evidence>
<protein>
    <submittedName>
        <fullName evidence="1">Uncharacterized protein</fullName>
    </submittedName>
</protein>
<dbReference type="AlphaFoldDB" id="A0A6C0I9D8"/>
<organism evidence="1">
    <name type="scientific">viral metagenome</name>
    <dbReference type="NCBI Taxonomy" id="1070528"/>
    <lineage>
        <taxon>unclassified sequences</taxon>
        <taxon>metagenomes</taxon>
        <taxon>organismal metagenomes</taxon>
    </lineage>
</organism>
<name>A0A6C0I9D8_9ZZZZ</name>
<reference evidence="1" key="1">
    <citation type="journal article" date="2020" name="Nature">
        <title>Giant virus diversity and host interactions through global metagenomics.</title>
        <authorList>
            <person name="Schulz F."/>
            <person name="Roux S."/>
            <person name="Paez-Espino D."/>
            <person name="Jungbluth S."/>
            <person name="Walsh D.A."/>
            <person name="Denef V.J."/>
            <person name="McMahon K.D."/>
            <person name="Konstantinidis K.T."/>
            <person name="Eloe-Fadrosh E.A."/>
            <person name="Kyrpides N.C."/>
            <person name="Woyke T."/>
        </authorList>
    </citation>
    <scope>NUCLEOTIDE SEQUENCE</scope>
    <source>
        <strain evidence="1">GVMAG-M-3300023184-51</strain>
    </source>
</reference>
<dbReference type="EMBL" id="MN740131">
    <property type="protein sequence ID" value="QHT89015.1"/>
    <property type="molecule type" value="Genomic_DNA"/>
</dbReference>
<sequence length="78" mass="8771">MSSFTSNVTSYPQGLLNRSSNFITMFDTTLLPYDKTYNNCSNTLCYTSSKGTFVYKPHTAYGMVGTSAASYLARRRRL</sequence>
<accession>A0A6C0I9D8</accession>
<proteinExistence type="predicted"/>